<evidence type="ECO:0000256" key="3">
    <source>
        <dbReference type="SAM" id="MobiDB-lite"/>
    </source>
</evidence>
<keyword evidence="6" id="KW-1185">Reference proteome</keyword>
<reference evidence="5 6" key="1">
    <citation type="submission" date="2021-01" db="EMBL/GenBank/DDBJ databases">
        <title>Carboxyliciviraga sp.nov., isolated from coastal sediments.</title>
        <authorList>
            <person name="Lu D."/>
            <person name="Zhang T."/>
        </authorList>
    </citation>
    <scope>NUCLEOTIDE SEQUENCE [LARGE SCALE GENOMIC DNA]</scope>
    <source>
        <strain evidence="5 6">N1Y132</strain>
    </source>
</reference>
<feature type="compositionally biased region" description="Basic residues" evidence="3">
    <location>
        <begin position="474"/>
        <end position="485"/>
    </location>
</feature>
<keyword evidence="2" id="KW-0378">Hydrolase</keyword>
<dbReference type="PANTHER" id="PTHR42693:SF53">
    <property type="entry name" value="ENDO-4-O-SULFATASE"/>
    <property type="match status" value="1"/>
</dbReference>
<dbReference type="InterPro" id="IPR000917">
    <property type="entry name" value="Sulfatase_N"/>
</dbReference>
<comment type="similarity">
    <text evidence="1">Belongs to the sulfatase family.</text>
</comment>
<sequence>MRYLLITMVFAFISWSGISAKNKKKPNVILIMADDLGYGDVGFNGNTIIKTPNMDAMAASGTKFTNFYSGGPVCSPTRGTCVTGRHYFRYGIFSANIGHLPEEEITIAKLLQENGYTTGHFGKWHMGTLHPEISPKGPKRKPAENFAPPWQRNYDVSFVTESAVATWNPSIGGRYNNNPYYYNGVEETENLSGDDSRVIMDRVIPFVKDAVNNDKPFFSVIWFHTPHEPVIAGPEYKKMYSEYSEGKQDYYGCITAMDDQIGRLQEELEKLNIDDNTIIFFCSDNGPEGKEVSDKRPGTTGGLRGRKRSLYCGGVGVPAYVVWPGKSKAGETSEYISSTLDYLPTIVDGLGIKMPDQRPIDGVSLLPMMDGTSKERIKPLPFMHRGNVAWITGDLKFMTGGQKVKAVYNLRDDRFETTDIKDQMPEEVKSIEKYIMDWNLSCKNSHSGGDYQGEFVPVDSWSGIDVKKDPSQKNKSKEKKKQNKE</sequence>
<comment type="caution">
    <text evidence="5">The sequence shown here is derived from an EMBL/GenBank/DDBJ whole genome shotgun (WGS) entry which is preliminary data.</text>
</comment>
<accession>A0ABS1HNI8</accession>
<evidence type="ECO:0000256" key="1">
    <source>
        <dbReference type="ARBA" id="ARBA00008779"/>
    </source>
</evidence>
<dbReference type="Proteomes" id="UP000605676">
    <property type="component" value="Unassembled WGS sequence"/>
</dbReference>
<feature type="region of interest" description="Disordered" evidence="3">
    <location>
        <begin position="461"/>
        <end position="485"/>
    </location>
</feature>
<dbReference type="InterPro" id="IPR017850">
    <property type="entry name" value="Alkaline_phosphatase_core_sf"/>
</dbReference>
<evidence type="ECO:0000256" key="2">
    <source>
        <dbReference type="ARBA" id="ARBA00022801"/>
    </source>
</evidence>
<dbReference type="Pfam" id="PF00884">
    <property type="entry name" value="Sulfatase"/>
    <property type="match status" value="1"/>
</dbReference>
<name>A0ABS1HNI8_9BACT</name>
<organism evidence="5 6">
    <name type="scientific">Carboxylicivirga marina</name>
    <dbReference type="NCBI Taxonomy" id="2800988"/>
    <lineage>
        <taxon>Bacteria</taxon>
        <taxon>Pseudomonadati</taxon>
        <taxon>Bacteroidota</taxon>
        <taxon>Bacteroidia</taxon>
        <taxon>Marinilabiliales</taxon>
        <taxon>Marinilabiliaceae</taxon>
        <taxon>Carboxylicivirga</taxon>
    </lineage>
</organism>
<feature type="domain" description="Sulfatase N-terminal" evidence="4">
    <location>
        <begin position="26"/>
        <end position="352"/>
    </location>
</feature>
<dbReference type="RefSeq" id="WP_200466463.1">
    <property type="nucleotide sequence ID" value="NZ_JAENRR010000059.1"/>
</dbReference>
<protein>
    <submittedName>
        <fullName evidence="5">Sulfatase-like hydrolase/transferase</fullName>
    </submittedName>
</protein>
<evidence type="ECO:0000259" key="4">
    <source>
        <dbReference type="Pfam" id="PF00884"/>
    </source>
</evidence>
<dbReference type="SUPFAM" id="SSF53649">
    <property type="entry name" value="Alkaline phosphatase-like"/>
    <property type="match status" value="1"/>
</dbReference>
<evidence type="ECO:0000313" key="6">
    <source>
        <dbReference type="Proteomes" id="UP000605676"/>
    </source>
</evidence>
<gene>
    <name evidence="5" type="ORF">JIV24_17975</name>
</gene>
<proteinExistence type="inferred from homology"/>
<evidence type="ECO:0000313" key="5">
    <source>
        <dbReference type="EMBL" id="MBK3519242.1"/>
    </source>
</evidence>
<dbReference type="PANTHER" id="PTHR42693">
    <property type="entry name" value="ARYLSULFATASE FAMILY MEMBER"/>
    <property type="match status" value="1"/>
</dbReference>
<dbReference type="Gene3D" id="3.40.720.10">
    <property type="entry name" value="Alkaline Phosphatase, subunit A"/>
    <property type="match status" value="1"/>
</dbReference>
<dbReference type="InterPro" id="IPR050738">
    <property type="entry name" value="Sulfatase"/>
</dbReference>
<dbReference type="EMBL" id="JAENRR010000059">
    <property type="protein sequence ID" value="MBK3519242.1"/>
    <property type="molecule type" value="Genomic_DNA"/>
</dbReference>